<dbReference type="InterPro" id="IPR036734">
    <property type="entry name" value="Neur_chan_lig-bd_sf"/>
</dbReference>
<dbReference type="AlphaFoldDB" id="A0A8J2HFR5"/>
<dbReference type="SUPFAM" id="SSF63712">
    <property type="entry name" value="Nicotinic receptor ligand binding domain-like"/>
    <property type="match status" value="1"/>
</dbReference>
<evidence type="ECO:0000256" key="4">
    <source>
        <dbReference type="ARBA" id="ARBA00023136"/>
    </source>
</evidence>
<reference evidence="8" key="1">
    <citation type="submission" date="2021-04" db="EMBL/GenBank/DDBJ databases">
        <authorList>
            <person name="Chebbi M.A.C M."/>
        </authorList>
    </citation>
    <scope>NUCLEOTIDE SEQUENCE</scope>
</reference>
<organism evidence="8 9">
    <name type="scientific">Cotesia congregata</name>
    <name type="common">Parasitoid wasp</name>
    <name type="synonym">Apanteles congregatus</name>
    <dbReference type="NCBI Taxonomy" id="51543"/>
    <lineage>
        <taxon>Eukaryota</taxon>
        <taxon>Metazoa</taxon>
        <taxon>Ecdysozoa</taxon>
        <taxon>Arthropoda</taxon>
        <taxon>Hexapoda</taxon>
        <taxon>Insecta</taxon>
        <taxon>Pterygota</taxon>
        <taxon>Neoptera</taxon>
        <taxon>Endopterygota</taxon>
        <taxon>Hymenoptera</taxon>
        <taxon>Apocrita</taxon>
        <taxon>Ichneumonoidea</taxon>
        <taxon>Braconidae</taxon>
        <taxon>Microgastrinae</taxon>
        <taxon>Cotesia</taxon>
    </lineage>
</organism>
<evidence type="ECO:0000256" key="5">
    <source>
        <dbReference type="SAM" id="Phobius"/>
    </source>
</evidence>
<feature type="transmembrane region" description="Helical" evidence="5">
    <location>
        <begin position="250"/>
        <end position="272"/>
    </location>
</feature>
<dbReference type="Pfam" id="PF02931">
    <property type="entry name" value="Neur_chan_LBD"/>
    <property type="match status" value="1"/>
</dbReference>
<evidence type="ECO:0000256" key="2">
    <source>
        <dbReference type="ARBA" id="ARBA00022692"/>
    </source>
</evidence>
<dbReference type="InterPro" id="IPR006201">
    <property type="entry name" value="Neur_channel"/>
</dbReference>
<keyword evidence="2 5" id="KW-0812">Transmembrane</keyword>
<evidence type="ECO:0000256" key="3">
    <source>
        <dbReference type="ARBA" id="ARBA00022989"/>
    </source>
</evidence>
<keyword evidence="8" id="KW-0675">Receptor</keyword>
<dbReference type="CDD" id="cd18997">
    <property type="entry name" value="LGIC_ECD_nAChR"/>
    <property type="match status" value="1"/>
</dbReference>
<evidence type="ECO:0000313" key="9">
    <source>
        <dbReference type="Proteomes" id="UP000786811"/>
    </source>
</evidence>
<feature type="domain" description="Neurotransmitter-gated ion-channel ligand-binding" evidence="6">
    <location>
        <begin position="42"/>
        <end position="247"/>
    </location>
</feature>
<comment type="subcellular location">
    <subcellularLocation>
        <location evidence="1">Membrane</location>
        <topology evidence="1">Multi-pass membrane protein</topology>
    </subcellularLocation>
</comment>
<evidence type="ECO:0000256" key="1">
    <source>
        <dbReference type="ARBA" id="ARBA00004141"/>
    </source>
</evidence>
<keyword evidence="9" id="KW-1185">Reference proteome</keyword>
<dbReference type="Proteomes" id="UP000786811">
    <property type="component" value="Unassembled WGS sequence"/>
</dbReference>
<dbReference type="InterPro" id="IPR006029">
    <property type="entry name" value="Neurotrans-gated_channel_TM"/>
</dbReference>
<dbReference type="SUPFAM" id="SSF90112">
    <property type="entry name" value="Neurotransmitter-gated ion-channel transmembrane pore"/>
    <property type="match status" value="1"/>
</dbReference>
<dbReference type="InterPro" id="IPR036719">
    <property type="entry name" value="Neuro-gated_channel_TM_sf"/>
</dbReference>
<dbReference type="Gene3D" id="1.20.58.390">
    <property type="entry name" value="Neurotransmitter-gated ion-channel transmembrane domain"/>
    <property type="match status" value="1"/>
</dbReference>
<dbReference type="GO" id="GO:0004888">
    <property type="term" value="F:transmembrane signaling receptor activity"/>
    <property type="evidence" value="ECO:0007669"/>
    <property type="project" value="InterPro"/>
</dbReference>
<dbReference type="Pfam" id="PF02932">
    <property type="entry name" value="Neur_chan_memb"/>
    <property type="match status" value="1"/>
</dbReference>
<dbReference type="GO" id="GO:0016020">
    <property type="term" value="C:membrane"/>
    <property type="evidence" value="ECO:0007669"/>
    <property type="project" value="UniProtKB-SubCell"/>
</dbReference>
<dbReference type="InterPro" id="IPR038050">
    <property type="entry name" value="Neuro_actylchol_rec"/>
</dbReference>
<dbReference type="PRINTS" id="PR00252">
    <property type="entry name" value="NRIONCHANNEL"/>
</dbReference>
<feature type="transmembrane region" description="Helical" evidence="5">
    <location>
        <begin position="319"/>
        <end position="336"/>
    </location>
</feature>
<dbReference type="EMBL" id="CAJNRD030001122">
    <property type="protein sequence ID" value="CAG5099984.1"/>
    <property type="molecule type" value="Genomic_DNA"/>
</dbReference>
<keyword evidence="4 5" id="KW-0472">Membrane</keyword>
<dbReference type="FunFam" id="2.70.170.10:FF:000028">
    <property type="entry name" value="AcetylCholine Receptor"/>
    <property type="match status" value="1"/>
</dbReference>
<evidence type="ECO:0000313" key="8">
    <source>
        <dbReference type="EMBL" id="CAG5099984.1"/>
    </source>
</evidence>
<accession>A0A8J2HFR5</accession>
<dbReference type="GO" id="GO:0005230">
    <property type="term" value="F:extracellular ligand-gated monoatomic ion channel activity"/>
    <property type="evidence" value="ECO:0007669"/>
    <property type="project" value="InterPro"/>
</dbReference>
<feature type="transmembrane region" description="Helical" evidence="5">
    <location>
        <begin position="279"/>
        <end position="299"/>
    </location>
</feature>
<dbReference type="OrthoDB" id="410315at2759"/>
<feature type="domain" description="Neurotransmitter-gated ion-channel transmembrane" evidence="7">
    <location>
        <begin position="256"/>
        <end position="379"/>
    </location>
</feature>
<gene>
    <name evidence="8" type="ORF">HICCMSTLAB_LOCUS9326</name>
</gene>
<evidence type="ECO:0000259" key="7">
    <source>
        <dbReference type="Pfam" id="PF02932"/>
    </source>
</evidence>
<evidence type="ECO:0000259" key="6">
    <source>
        <dbReference type="Pfam" id="PF02931"/>
    </source>
</evidence>
<proteinExistence type="predicted"/>
<name>A0A8J2HFR5_COTCN</name>
<sequence>MCRFTINFYRAFVSYFLLIYVNYNITPVHSAYAELWNATWVDRLKRDLLSKYDKFARPAQHFNATRVFFGMTINHISVEEFKSAISVQAWVRMVWTDDKLKWNASNYGGLGRLQAGSHEVWQPDIILYNSIAISSVEHYGDTHCHIYSDGTVIWVPPTHFLALCDLDLRLWPFDTQICQLKLGSWSYSGNQIDLRLNNNSLEGTINLVDNTEWRLVDVTRLRNVTTYECCKDEPYIHLVFTLTIKRNAPLYSSVFLTPAAAIVIMCLVNFWLPAQSKEKLLLCGVNVIVISLFLIYFGYRIPPHSTNSPLLVSFYSGCLYQVTISLVISAIVINLSRRPYSRPLPRHLKKILVGWPGRYLGLSDLIQAIQSEYSAGEQELRESQGVDSSSVYASNLISTCSENGDRENIISSPVNVTQLEWILLATAIDRSSFLVFCNIFILMAISCLS</sequence>
<protein>
    <submittedName>
        <fullName evidence="8">Similar to nAChRalpha1: Acetylcholine receptor subunit alpha-like 1 (Drosophila melanogaster)</fullName>
    </submittedName>
</protein>
<keyword evidence="3 5" id="KW-1133">Transmembrane helix</keyword>
<comment type="caution">
    <text evidence="8">The sequence shown here is derived from an EMBL/GenBank/DDBJ whole genome shotgun (WGS) entry which is preliminary data.</text>
</comment>
<dbReference type="Gene3D" id="2.70.170.10">
    <property type="entry name" value="Neurotransmitter-gated ion-channel ligand-binding domain"/>
    <property type="match status" value="1"/>
</dbReference>
<dbReference type="InterPro" id="IPR006202">
    <property type="entry name" value="Neur_chan_lig-bd"/>
</dbReference>
<dbReference type="PANTHER" id="PTHR18945">
    <property type="entry name" value="NEUROTRANSMITTER GATED ION CHANNEL"/>
    <property type="match status" value="1"/>
</dbReference>